<dbReference type="GO" id="GO:0016242">
    <property type="term" value="P:negative regulation of macroautophagy"/>
    <property type="evidence" value="ECO:0007669"/>
    <property type="project" value="TreeGrafter"/>
</dbReference>
<dbReference type="PROSITE" id="PS51189">
    <property type="entry name" value="FAT"/>
    <property type="match status" value="1"/>
</dbReference>
<sequence>MAQMVHAPAFTPAAFTADDAQGLRQDKGNRSTYDAQIVAHMLDSIESVLDNAEECTGLLPSLDQLSALAGMHPTAWKPKFKGIVDLLVGWHVDQGTSPAVRKRIGDVLSMFSKQWPDATEFGQDLLDFFIKDIEGAMVDPKITDKSKIGSVSSLMSCFNIIARALIAHASQGLNRLESIQSRAMTMLMDIGQLARAPKTVGVPDTITNDIILTLSQGNPSRMYTLQPDAIKVLLRQFENPAKSNSAWKEAVAFTKKILTMWRPLLHPMVTREVVEPTSALMRARWTLTSQSRLMQDVLDVILLTIPESPSSDAQNLCVAADCPWEGIANEIEDILQILPHSGDISAKVDLQSVVQDVVAPEKGQDPCIGHNGMSIQKAESSCLSTQLSNLTFDILVIVGLSRTQHLDADVMFRRLLKSLPLIPDARLAIFLHALKEVSASRSHFVPDYFSLAPSDDIDEDTLLDSTLGLIFKVIRAYVSHWKVLPNASKLCLLAWGADIFQAVQPHSEYFGKKAWTILRYSLSSNLHQLIAIAGADEDEMIRGVIATVFEQFIGAFGSMSLGPCLMAKMTDRSFDVSPAVGAAWRKVIFQSNPFALALECYNIHETDIVRALKMLILKSPNSDMIAWEHLSMLPNSLTMLTYWSQWEAARYCMLSRLRTPFGGPQQTFDSLEKQLNALLQQEPSPSTRDNLRLSRLRDFLMFIDRLELQSYNASSGTALGVLPPAPRPSVVFFRTNKKVCEEWFSRIRSRVVEGAKLAGEFDIVIRQSFMLLTDHFGALSRGAVGDIMPWLDEFERVLVDLDPRYKNACLLDGQAFALGQINLDWMNTAVLRAQYRYEHSAKESISLMESYMDLNSDSEVDPQAEFLCQGISQSLSGLCSYQQLQMFMDSIPVDTYTDQTLLWSDDTMAQSLKEYCADDAAKSWRHLEDFYTKNDSHTSQDMLTFDHTNLYGQNFLFVSKVYQQAGAQPAELDDLRQRAFDIIQPSAEFLLNCGMECARSAYIDSMMLNTPVAVTPMAVKEFMDFLSEVPEELKMNLLHKDLHQWVRLDGMVNLAKTQTTKSDNHFIKQANGFKFLLSKIARRSECHEFASNIPRTWEGTLSPEIRFEEAKAAMAKHDYTTALRASSRILQEFEHGAIVLEDAESTASFQSKILLKLAKWSRSTKPALSAENLGTFEDILGLDHEAQQHSSQARIEAITSGCLQKAVDLGAHYRKTWFAFGTHHYKQGWGILDDLGSFRLHHPVAKAANESLRGILEAAGVDHAENHSKNIFCVFVKHCASGQPFDENTTYESIRSHVSSKLPNLLDLDKTTETIIESFRVLLERILESYKLAISGYFRFLQFATLEYRCNQPRPKKITGEESTEEFSQSAISDEITATLRLLRLLAKHGGQLYEAFHENLTDINVGPWTNIIPQLFARLDHPEKPVQSLIANLLCKIGEQSPQLIVFHCVVGANSAHNSAVQRDLLLHIGEFLTKSHPELVSQVQHLIRELERITVLWEEVWCKKIMTVVPELKTTLQELTDQYQGLESIAGLGIEDKDAVMSDNYQQSVIPILATLESLQVSNANPETKHEKWFVSTYGAKIRSALNALRTPKAWNNMFEGLGSLKEICTDLNKELSGTRILQLSDLSPELSSIQSSLIDIPSHISGITIQSFEQQVVVIPTKTKPKKLTLVGSDGKRYTYLFKGLEDLHLDERVMQLLRISNGMLQRDKESNSRHLSARHYAVVPLSDSSGMIQWVESTVSLYTIIAKWQHRELVCARWMTDDTLTVPQGPQRATDIYHEKAVAALKKAGLPANHPRRQWPKSILLDVYHDMASETPADLLEREIWASSPTPAEWWRKSVMFARSTAVMSMIGYVIGLGDRHLDNILIDFTTGDLVHIDYNVCFEKGKRLRIPEVVPFRLTRNILTSFGVTGVEGNFRVGCEQTMKVMRKNKEILVTLLEAFVYDPLVDWQIEAPTTTTTTTTATSTGPAGQGRLGQGCSGAVLENESGVSTFSRSLASSRRRLSNDSIISTSGVSIRSTTSTAATTVGTDSSKSLKSVDNDIFSTNQQQPQQQQQQPHHQRNAYAVNILRRVRHKLEGRDFDSVNKFKVSEQVDRVIQEATNVENLANMYEGWTSWI</sequence>
<keyword evidence="5" id="KW-0547">Nucleotide-binding</keyword>
<dbReference type="GO" id="GO:0000184">
    <property type="term" value="P:nuclear-transcribed mRNA catabolic process, nonsense-mediated decay"/>
    <property type="evidence" value="ECO:0007669"/>
    <property type="project" value="UniProtKB-KW"/>
</dbReference>
<evidence type="ECO:0000313" key="16">
    <source>
        <dbReference type="Proteomes" id="UP000696485"/>
    </source>
</evidence>
<dbReference type="InterPro" id="IPR000403">
    <property type="entry name" value="PI3/4_kinase_cat_dom"/>
</dbReference>
<feature type="compositionally biased region" description="Low complexity" evidence="11">
    <location>
        <begin position="1961"/>
        <end position="1970"/>
    </location>
</feature>
<dbReference type="PANTHER" id="PTHR11139">
    <property type="entry name" value="ATAXIA TELANGIECTASIA MUTATED ATM -RELATED"/>
    <property type="match status" value="1"/>
</dbReference>
<dbReference type="InterPro" id="IPR031559">
    <property type="entry name" value="SMG1"/>
</dbReference>
<comment type="caution">
    <text evidence="15">The sequence shown here is derived from an EMBL/GenBank/DDBJ whole genome shotgun (WGS) entry which is preliminary data.</text>
</comment>
<dbReference type="Gene3D" id="3.30.1010.10">
    <property type="entry name" value="Phosphatidylinositol 3-kinase Catalytic Subunit, Chain A, domain 4"/>
    <property type="match status" value="1"/>
</dbReference>
<dbReference type="InterPro" id="IPR050517">
    <property type="entry name" value="DDR_Repair_Kinase"/>
</dbReference>
<keyword evidence="16" id="KW-1185">Reference proteome</keyword>
<dbReference type="GO" id="GO:0031931">
    <property type="term" value="C:TORC1 complex"/>
    <property type="evidence" value="ECO:0007669"/>
    <property type="project" value="TreeGrafter"/>
</dbReference>
<dbReference type="CDD" id="cd05170">
    <property type="entry name" value="PIKKc_SMG1"/>
    <property type="match status" value="1"/>
</dbReference>
<evidence type="ECO:0000256" key="10">
    <source>
        <dbReference type="ARBA" id="ARBA00048679"/>
    </source>
</evidence>
<dbReference type="PROSITE" id="PS51190">
    <property type="entry name" value="FATC"/>
    <property type="match status" value="1"/>
</dbReference>
<dbReference type="PROSITE" id="PS50290">
    <property type="entry name" value="PI3_4_KINASE_3"/>
    <property type="match status" value="1"/>
</dbReference>
<dbReference type="SMART" id="SM00146">
    <property type="entry name" value="PI3Kc"/>
    <property type="match status" value="1"/>
</dbReference>
<evidence type="ECO:0000256" key="5">
    <source>
        <dbReference type="ARBA" id="ARBA00022741"/>
    </source>
</evidence>
<evidence type="ECO:0000259" key="12">
    <source>
        <dbReference type="PROSITE" id="PS50290"/>
    </source>
</evidence>
<feature type="domain" description="PI3K/PI4K catalytic" evidence="12">
    <location>
        <begin position="1655"/>
        <end position="1997"/>
    </location>
</feature>
<dbReference type="Pfam" id="PF00454">
    <property type="entry name" value="PI3_PI4_kinase"/>
    <property type="match status" value="1"/>
</dbReference>
<dbReference type="InterPro" id="IPR039414">
    <property type="entry name" value="SMG1_PIKKc"/>
</dbReference>
<dbReference type="GO" id="GO:0005737">
    <property type="term" value="C:cytoplasm"/>
    <property type="evidence" value="ECO:0007669"/>
    <property type="project" value="TreeGrafter"/>
</dbReference>
<feature type="compositionally biased region" description="Gly residues" evidence="11">
    <location>
        <begin position="1973"/>
        <end position="1982"/>
    </location>
</feature>
<proteinExistence type="inferred from homology"/>
<dbReference type="EMBL" id="JAAAUY010000163">
    <property type="protein sequence ID" value="KAF9334171.1"/>
    <property type="molecule type" value="Genomic_DNA"/>
</dbReference>
<feature type="domain" description="FAT" evidence="13">
    <location>
        <begin position="1078"/>
        <end position="1456"/>
    </location>
</feature>
<comment type="catalytic activity">
    <reaction evidence="9">
        <text>L-threonyl-[protein] + ATP = O-phospho-L-threonyl-[protein] + ADP + H(+)</text>
        <dbReference type="Rhea" id="RHEA:46608"/>
        <dbReference type="Rhea" id="RHEA-COMP:11060"/>
        <dbReference type="Rhea" id="RHEA-COMP:11605"/>
        <dbReference type="ChEBI" id="CHEBI:15378"/>
        <dbReference type="ChEBI" id="CHEBI:30013"/>
        <dbReference type="ChEBI" id="CHEBI:30616"/>
        <dbReference type="ChEBI" id="CHEBI:61977"/>
        <dbReference type="ChEBI" id="CHEBI:456216"/>
        <dbReference type="EC" id="2.7.11.1"/>
    </reaction>
</comment>
<evidence type="ECO:0000256" key="2">
    <source>
        <dbReference type="ARBA" id="ARBA00012513"/>
    </source>
</evidence>
<dbReference type="Proteomes" id="UP000696485">
    <property type="component" value="Unassembled WGS sequence"/>
</dbReference>
<feature type="region of interest" description="Disordered" evidence="11">
    <location>
        <begin position="1961"/>
        <end position="1984"/>
    </location>
</feature>
<dbReference type="Gene3D" id="1.10.1070.11">
    <property type="entry name" value="Phosphatidylinositol 3-/4-kinase, catalytic domain"/>
    <property type="match status" value="1"/>
</dbReference>
<dbReference type="PROSITE" id="PS00916">
    <property type="entry name" value="PI3_4_KINASE_2"/>
    <property type="match status" value="1"/>
</dbReference>
<evidence type="ECO:0000256" key="6">
    <source>
        <dbReference type="ARBA" id="ARBA00022777"/>
    </source>
</evidence>
<dbReference type="InterPro" id="IPR011009">
    <property type="entry name" value="Kinase-like_dom_sf"/>
</dbReference>
<keyword evidence="6 15" id="KW-0418">Kinase</keyword>
<gene>
    <name evidence="15" type="primary">SMG1</name>
    <name evidence="15" type="ORF">BG006_002629</name>
</gene>
<feature type="domain" description="FATC" evidence="14">
    <location>
        <begin position="2089"/>
        <end position="2121"/>
    </location>
</feature>
<organism evidence="15 16">
    <name type="scientific">Podila minutissima</name>
    <dbReference type="NCBI Taxonomy" id="64525"/>
    <lineage>
        <taxon>Eukaryota</taxon>
        <taxon>Fungi</taxon>
        <taxon>Fungi incertae sedis</taxon>
        <taxon>Mucoromycota</taxon>
        <taxon>Mortierellomycotina</taxon>
        <taxon>Mortierellomycetes</taxon>
        <taxon>Mortierellales</taxon>
        <taxon>Mortierellaceae</taxon>
        <taxon>Podila</taxon>
    </lineage>
</organism>
<dbReference type="SUPFAM" id="SSF56112">
    <property type="entry name" value="Protein kinase-like (PK-like)"/>
    <property type="match status" value="1"/>
</dbReference>
<comment type="similarity">
    <text evidence="1">Belongs to the PI3/PI4-kinase family.</text>
</comment>
<dbReference type="GO" id="GO:0005634">
    <property type="term" value="C:nucleus"/>
    <property type="evidence" value="ECO:0007669"/>
    <property type="project" value="TreeGrafter"/>
</dbReference>
<evidence type="ECO:0000256" key="7">
    <source>
        <dbReference type="ARBA" id="ARBA00022840"/>
    </source>
</evidence>
<keyword evidence="3" id="KW-0723">Serine/threonine-protein kinase</keyword>
<dbReference type="SMART" id="SM01345">
    <property type="entry name" value="Rapamycin_bind"/>
    <property type="match status" value="1"/>
</dbReference>
<dbReference type="InterPro" id="IPR003152">
    <property type="entry name" value="FATC_dom"/>
</dbReference>
<dbReference type="InterPro" id="IPR016024">
    <property type="entry name" value="ARM-type_fold"/>
</dbReference>
<name>A0A9P5SQN9_9FUNG</name>
<evidence type="ECO:0000256" key="1">
    <source>
        <dbReference type="ARBA" id="ARBA00011031"/>
    </source>
</evidence>
<evidence type="ECO:0000256" key="8">
    <source>
        <dbReference type="ARBA" id="ARBA00023161"/>
    </source>
</evidence>
<dbReference type="SMART" id="SM01343">
    <property type="entry name" value="FATC"/>
    <property type="match status" value="1"/>
</dbReference>
<dbReference type="InterPro" id="IPR036940">
    <property type="entry name" value="PI3/4_kinase_cat_sf"/>
</dbReference>
<dbReference type="GO" id="GO:0031932">
    <property type="term" value="C:TORC2 complex"/>
    <property type="evidence" value="ECO:0007669"/>
    <property type="project" value="TreeGrafter"/>
</dbReference>
<dbReference type="GO" id="GO:0005524">
    <property type="term" value="F:ATP binding"/>
    <property type="evidence" value="ECO:0007669"/>
    <property type="project" value="UniProtKB-KW"/>
</dbReference>
<evidence type="ECO:0000259" key="14">
    <source>
        <dbReference type="PROSITE" id="PS51190"/>
    </source>
</evidence>
<dbReference type="Pfam" id="PF15785">
    <property type="entry name" value="SMG1"/>
    <property type="match status" value="1"/>
</dbReference>
<evidence type="ECO:0000313" key="15">
    <source>
        <dbReference type="EMBL" id="KAF9334171.1"/>
    </source>
</evidence>
<dbReference type="EC" id="2.7.11.1" evidence="2"/>
<accession>A0A9P5SQN9</accession>
<evidence type="ECO:0000256" key="4">
    <source>
        <dbReference type="ARBA" id="ARBA00022679"/>
    </source>
</evidence>
<keyword evidence="7" id="KW-0067">ATP-binding</keyword>
<reference evidence="15" key="1">
    <citation type="journal article" date="2020" name="Fungal Divers.">
        <title>Resolving the Mortierellaceae phylogeny through synthesis of multi-gene phylogenetics and phylogenomics.</title>
        <authorList>
            <person name="Vandepol N."/>
            <person name="Liber J."/>
            <person name="Desiro A."/>
            <person name="Na H."/>
            <person name="Kennedy M."/>
            <person name="Barry K."/>
            <person name="Grigoriev I.V."/>
            <person name="Miller A.N."/>
            <person name="O'Donnell K."/>
            <person name="Stajich J.E."/>
            <person name="Bonito G."/>
        </authorList>
    </citation>
    <scope>NUCLEOTIDE SEQUENCE</scope>
    <source>
        <strain evidence="15">NVP1</strain>
    </source>
</reference>
<dbReference type="PANTHER" id="PTHR11139:SF119">
    <property type="entry name" value="SERINE_THREONINE-PROTEIN KINASE SMG1"/>
    <property type="match status" value="1"/>
</dbReference>
<evidence type="ECO:0000256" key="3">
    <source>
        <dbReference type="ARBA" id="ARBA00022527"/>
    </source>
</evidence>
<dbReference type="GO" id="GO:0004674">
    <property type="term" value="F:protein serine/threonine kinase activity"/>
    <property type="evidence" value="ECO:0007669"/>
    <property type="project" value="UniProtKB-KW"/>
</dbReference>
<evidence type="ECO:0000256" key="9">
    <source>
        <dbReference type="ARBA" id="ARBA00047899"/>
    </source>
</evidence>
<protein>
    <recommendedName>
        <fullName evidence="2">non-specific serine/threonine protein kinase</fullName>
        <ecNumber evidence="2">2.7.11.1</ecNumber>
    </recommendedName>
</protein>
<dbReference type="InterPro" id="IPR014009">
    <property type="entry name" value="PIK_FAT"/>
</dbReference>
<keyword evidence="8" id="KW-0866">Nonsense-mediated mRNA decay</keyword>
<dbReference type="SUPFAM" id="SSF48371">
    <property type="entry name" value="ARM repeat"/>
    <property type="match status" value="2"/>
</dbReference>
<evidence type="ECO:0000256" key="11">
    <source>
        <dbReference type="SAM" id="MobiDB-lite"/>
    </source>
</evidence>
<evidence type="ECO:0000259" key="13">
    <source>
        <dbReference type="PROSITE" id="PS51189"/>
    </source>
</evidence>
<keyword evidence="4" id="KW-0808">Transferase</keyword>
<dbReference type="InterPro" id="IPR018936">
    <property type="entry name" value="PI3/4_kinase_CS"/>
</dbReference>
<dbReference type="Pfam" id="PF02260">
    <property type="entry name" value="FATC"/>
    <property type="match status" value="1"/>
</dbReference>
<dbReference type="GO" id="GO:0031929">
    <property type="term" value="P:TOR signaling"/>
    <property type="evidence" value="ECO:0007669"/>
    <property type="project" value="TreeGrafter"/>
</dbReference>
<comment type="catalytic activity">
    <reaction evidence="10">
        <text>L-seryl-[protein] + ATP = O-phospho-L-seryl-[protein] + ADP + H(+)</text>
        <dbReference type="Rhea" id="RHEA:17989"/>
        <dbReference type="Rhea" id="RHEA-COMP:9863"/>
        <dbReference type="Rhea" id="RHEA-COMP:11604"/>
        <dbReference type="ChEBI" id="CHEBI:15378"/>
        <dbReference type="ChEBI" id="CHEBI:29999"/>
        <dbReference type="ChEBI" id="CHEBI:30616"/>
        <dbReference type="ChEBI" id="CHEBI:83421"/>
        <dbReference type="ChEBI" id="CHEBI:456216"/>
        <dbReference type="EC" id="2.7.11.1"/>
    </reaction>
</comment>